<dbReference type="Pfam" id="PF12706">
    <property type="entry name" value="Lactamase_B_2"/>
    <property type="match status" value="1"/>
</dbReference>
<accession>A0A4P9Z5Q0</accession>
<dbReference type="EC" id="3.1.26.11" evidence="4"/>
<dbReference type="SUPFAM" id="SSF56281">
    <property type="entry name" value="Metallo-hydrolase/oxidoreductase"/>
    <property type="match status" value="2"/>
</dbReference>
<dbReference type="InterPro" id="IPR047151">
    <property type="entry name" value="RNZ2-like"/>
</dbReference>
<organism evidence="14 15">
    <name type="scientific">Syncephalis pseudoplumigaleata</name>
    <dbReference type="NCBI Taxonomy" id="1712513"/>
    <lineage>
        <taxon>Eukaryota</taxon>
        <taxon>Fungi</taxon>
        <taxon>Fungi incertae sedis</taxon>
        <taxon>Zoopagomycota</taxon>
        <taxon>Zoopagomycotina</taxon>
        <taxon>Zoopagomycetes</taxon>
        <taxon>Zoopagales</taxon>
        <taxon>Piptocephalidaceae</taxon>
        <taxon>Syncephalis</taxon>
    </lineage>
</organism>
<dbReference type="Gene3D" id="3.60.15.10">
    <property type="entry name" value="Ribonuclease Z/Hydroxyacylglutathione hydrolase-like"/>
    <property type="match status" value="2"/>
</dbReference>
<evidence type="ECO:0000256" key="8">
    <source>
        <dbReference type="ARBA" id="ARBA00022759"/>
    </source>
</evidence>
<keyword evidence="8" id="KW-0255">Endonuclease</keyword>
<protein>
    <recommendedName>
        <fullName evidence="4">ribonuclease Z</fullName>
        <ecNumber evidence="4">3.1.26.11</ecNumber>
    </recommendedName>
</protein>
<dbReference type="GO" id="GO:0042781">
    <property type="term" value="F:3'-tRNA processing endoribonuclease activity"/>
    <property type="evidence" value="ECO:0007669"/>
    <property type="project" value="UniProtKB-EC"/>
</dbReference>
<keyword evidence="10" id="KW-0862">Zinc</keyword>
<dbReference type="Pfam" id="PF13691">
    <property type="entry name" value="Lactamase_B_4"/>
    <property type="match status" value="1"/>
</dbReference>
<reference evidence="15" key="1">
    <citation type="journal article" date="2018" name="Nat. Microbiol.">
        <title>Leveraging single-cell genomics to expand the fungal tree of life.</title>
        <authorList>
            <person name="Ahrendt S.R."/>
            <person name="Quandt C.A."/>
            <person name="Ciobanu D."/>
            <person name="Clum A."/>
            <person name="Salamov A."/>
            <person name="Andreopoulos B."/>
            <person name="Cheng J.F."/>
            <person name="Woyke T."/>
            <person name="Pelin A."/>
            <person name="Henrissat B."/>
            <person name="Reynolds N.K."/>
            <person name="Benny G.L."/>
            <person name="Smith M.E."/>
            <person name="James T.Y."/>
            <person name="Grigoriev I.V."/>
        </authorList>
    </citation>
    <scope>NUCLEOTIDE SEQUENCE [LARGE SCALE GENOMIC DNA]</scope>
    <source>
        <strain evidence="15">Benny S71-1</strain>
    </source>
</reference>
<comment type="similarity">
    <text evidence="3">Belongs to the RNase Z family.</text>
</comment>
<dbReference type="GO" id="GO:0005739">
    <property type="term" value="C:mitochondrion"/>
    <property type="evidence" value="ECO:0007669"/>
    <property type="project" value="TreeGrafter"/>
</dbReference>
<comment type="catalytic activity">
    <reaction evidence="1">
        <text>Endonucleolytic cleavage of RNA, removing extra 3' nucleotides from tRNA precursor, generating 3' termini of tRNAs. A 3'-hydroxy group is left at the tRNA terminus and a 5'-phosphoryl group is left at the trailer molecule.</text>
        <dbReference type="EC" id="3.1.26.11"/>
    </reaction>
</comment>
<evidence type="ECO:0000259" key="12">
    <source>
        <dbReference type="Pfam" id="PF12706"/>
    </source>
</evidence>
<dbReference type="GO" id="GO:0046872">
    <property type="term" value="F:metal ion binding"/>
    <property type="evidence" value="ECO:0007669"/>
    <property type="project" value="UniProtKB-KW"/>
</dbReference>
<keyword evidence="15" id="KW-1185">Reference proteome</keyword>
<dbReference type="EMBL" id="KZ989143">
    <property type="protein sequence ID" value="RKP27855.1"/>
    <property type="molecule type" value="Genomic_DNA"/>
</dbReference>
<dbReference type="PANTHER" id="PTHR12553:SF49">
    <property type="entry name" value="ZINC PHOSPHODIESTERASE ELAC PROTEIN 2"/>
    <property type="match status" value="1"/>
</dbReference>
<feature type="domain" description="Metallo-beta-lactamase" evidence="12">
    <location>
        <begin position="526"/>
        <end position="738"/>
    </location>
</feature>
<dbReference type="CDD" id="cd07718">
    <property type="entry name" value="RNaseZ_ELAC1_ELAC2-C-term-like_MBL-fold"/>
    <property type="match status" value="1"/>
</dbReference>
<evidence type="ECO:0000256" key="2">
    <source>
        <dbReference type="ARBA" id="ARBA00001947"/>
    </source>
</evidence>
<feature type="non-terminal residue" evidence="14">
    <location>
        <position position="784"/>
    </location>
</feature>
<dbReference type="OrthoDB" id="527344at2759"/>
<keyword evidence="9" id="KW-0378">Hydrolase</keyword>
<dbReference type="GO" id="GO:1990180">
    <property type="term" value="P:mitochondrial tRNA 3'-end processing"/>
    <property type="evidence" value="ECO:0007669"/>
    <property type="project" value="TreeGrafter"/>
</dbReference>
<comment type="cofactor">
    <cofactor evidence="2">
        <name>Zn(2+)</name>
        <dbReference type="ChEBI" id="CHEBI:29105"/>
    </cofactor>
</comment>
<keyword evidence="5" id="KW-0819">tRNA processing</keyword>
<evidence type="ECO:0000256" key="11">
    <source>
        <dbReference type="SAM" id="MobiDB-lite"/>
    </source>
</evidence>
<keyword evidence="7" id="KW-0479">Metal-binding</keyword>
<dbReference type="InterPro" id="IPR036866">
    <property type="entry name" value="RibonucZ/Hydroxyglut_hydro"/>
</dbReference>
<keyword evidence="6" id="KW-0540">Nuclease</keyword>
<evidence type="ECO:0000256" key="7">
    <source>
        <dbReference type="ARBA" id="ARBA00022723"/>
    </source>
</evidence>
<evidence type="ECO:0000256" key="3">
    <source>
        <dbReference type="ARBA" id="ARBA00007823"/>
    </source>
</evidence>
<evidence type="ECO:0000256" key="4">
    <source>
        <dbReference type="ARBA" id="ARBA00012477"/>
    </source>
</evidence>
<dbReference type="PANTHER" id="PTHR12553">
    <property type="entry name" value="ZINC PHOSPHODIESTERASE ELAC PROTEIN 2"/>
    <property type="match status" value="1"/>
</dbReference>
<gene>
    <name evidence="14" type="ORF">SYNPS1DRAFT_5539</name>
</gene>
<evidence type="ECO:0000313" key="14">
    <source>
        <dbReference type="EMBL" id="RKP27855.1"/>
    </source>
</evidence>
<evidence type="ECO:0000256" key="5">
    <source>
        <dbReference type="ARBA" id="ARBA00022694"/>
    </source>
</evidence>
<evidence type="ECO:0000256" key="10">
    <source>
        <dbReference type="ARBA" id="ARBA00022833"/>
    </source>
</evidence>
<feature type="domain" description="tRNase Z endonuclease" evidence="13">
    <location>
        <begin position="6"/>
        <end position="65"/>
    </location>
</feature>
<name>A0A4P9Z5Q0_9FUNG</name>
<dbReference type="InterPro" id="IPR001279">
    <property type="entry name" value="Metallo-B-lactamas"/>
</dbReference>
<dbReference type="AlphaFoldDB" id="A0A4P9Z5Q0"/>
<evidence type="ECO:0000256" key="6">
    <source>
        <dbReference type="ARBA" id="ARBA00022722"/>
    </source>
</evidence>
<feature type="region of interest" description="Disordered" evidence="11">
    <location>
        <begin position="133"/>
        <end position="163"/>
    </location>
</feature>
<proteinExistence type="inferred from homology"/>
<dbReference type="Proteomes" id="UP000278143">
    <property type="component" value="Unassembled WGS sequence"/>
</dbReference>
<dbReference type="InterPro" id="IPR027794">
    <property type="entry name" value="tRNase_Z_dom"/>
</dbReference>
<evidence type="ECO:0000256" key="1">
    <source>
        <dbReference type="ARBA" id="ARBA00000402"/>
    </source>
</evidence>
<sequence>MRWFAQVVGTASPDTTPSIVVHFDSQRYLFNCGEGTQRLFVENGVRANKVTNVFLTRLNWDCIGGVPGMILTLADAGVRRLHFHGGPNLTHFMAANRHFVARTGLSVKVNEYPLNDGQFFEDENMTVRVVELNPATRSPPAESSDSDSEMGTTTAAHEQGAMKRKHDTIADAASADEAIALKRQFIDIMFPGQPAAVATSSTSSAAVACPADPAIVVSAEQLIALRRQFGQRMPRTRPARSALCYIAQGRDVLGRFDPKAAVALGLKPGPIFGKPTLKRGESVTMPDGTVIQPQQVVGPSRPGAIFVVLDCPSVDYIDALVASDELNALAEAKDTESPRCIFHLLGDGVIEHQAFQAWIRRFPSSTQHIILTEQCTPALTQFRKSAECQLRLNQLDPSIFPLSYAYLISLYVCAIVLADMPNACVGETNLMYFMEPKPSLDRSQVPTITDYTWAGSVGKEIRERVEFTAAIEQAHRALEEERAAHAPDAEHPGHEIVVTTLGTGSALPSKCRNVSATLLQIPAIGNIMLDAGEGTLGQLRRHFNIDSTSQGADDCLRKLKMIFVSHLHADHHLGVIRLIVAWQRVTDQHPLYIVGPWRFWSWLQEYNGVEQLYLSNIRFIGAPDLHYTLPDDKASPSARAMLNSLGLSAIRTTDVIHCPMAYAISIEHQSGWKIVYSGDTRPCNKLVEMGQQATLLIHEATLEDTMRQEAIDKKHSTTSEAVDVGQRMNAYAILLTHFSQRYPRVPPLNYIPPRTGFAFDMMRVAIGELWKMPTMLPAIRTLFP</sequence>
<evidence type="ECO:0000313" key="15">
    <source>
        <dbReference type="Proteomes" id="UP000278143"/>
    </source>
</evidence>
<evidence type="ECO:0000256" key="9">
    <source>
        <dbReference type="ARBA" id="ARBA00022801"/>
    </source>
</evidence>
<evidence type="ECO:0000259" key="13">
    <source>
        <dbReference type="Pfam" id="PF13691"/>
    </source>
</evidence>